<dbReference type="AlphaFoldDB" id="A0A9D1VCK3"/>
<evidence type="ECO:0000313" key="1">
    <source>
        <dbReference type="EMBL" id="HIX20305.1"/>
    </source>
</evidence>
<proteinExistence type="predicted"/>
<sequence>MTQLKSRFVVKPFREVKVWKASGNTLRVRATIPRGSVLSDIRTGLAVDASRSMSALFGIRSKALHSVFRANERNIVQQVARKLGSCLVDIDSSGKTPVIRFSCGRSGSEVDEIGELDAESVSAQEFSAPENPGTGTKLCPAMRYFLERFPDTPRMVCVFFTDGRIDDLDEVKRLSRSVCEEMAAGRRDFTKFVLVGVGRDFADPASAASRAFEELDALVTEPGCAIAGQGLWDYKIVADMEESNEIFADIAFDDEFWDFGAEIVDANGRAVVPENGASYNNALPTLLRFTMPADSRSFSLRLPDGSGVTQDISSLF</sequence>
<comment type="caution">
    <text evidence="1">The sequence shown here is derived from an EMBL/GenBank/DDBJ whole genome shotgun (WGS) entry which is preliminary data.</text>
</comment>
<reference evidence="1" key="1">
    <citation type="journal article" date="2021" name="PeerJ">
        <title>Extensive microbial diversity within the chicken gut microbiome revealed by metagenomics and culture.</title>
        <authorList>
            <person name="Gilroy R."/>
            <person name="Ravi A."/>
            <person name="Getino M."/>
            <person name="Pursley I."/>
            <person name="Horton D.L."/>
            <person name="Alikhan N.F."/>
            <person name="Baker D."/>
            <person name="Gharbi K."/>
            <person name="Hall N."/>
            <person name="Watson M."/>
            <person name="Adriaenssens E.M."/>
            <person name="Foster-Nyarko E."/>
            <person name="Jarju S."/>
            <person name="Secka A."/>
            <person name="Antonio M."/>
            <person name="Oren A."/>
            <person name="Chaudhuri R.R."/>
            <person name="La Ragione R."/>
            <person name="Hildebrand F."/>
            <person name="Pallen M.J."/>
        </authorList>
    </citation>
    <scope>NUCLEOTIDE SEQUENCE</scope>
    <source>
        <strain evidence="1">14975</strain>
    </source>
</reference>
<dbReference type="SUPFAM" id="SSF53300">
    <property type="entry name" value="vWA-like"/>
    <property type="match status" value="1"/>
</dbReference>
<gene>
    <name evidence="1" type="ORF">H9862_06875</name>
</gene>
<evidence type="ECO:0000313" key="2">
    <source>
        <dbReference type="Proteomes" id="UP000823964"/>
    </source>
</evidence>
<dbReference type="InterPro" id="IPR036465">
    <property type="entry name" value="vWFA_dom_sf"/>
</dbReference>
<dbReference type="Proteomes" id="UP000823964">
    <property type="component" value="Unassembled WGS sequence"/>
</dbReference>
<reference evidence="1" key="2">
    <citation type="submission" date="2021-04" db="EMBL/GenBank/DDBJ databases">
        <authorList>
            <person name="Gilroy R."/>
        </authorList>
    </citation>
    <scope>NUCLEOTIDE SEQUENCE</scope>
    <source>
        <strain evidence="1">14975</strain>
    </source>
</reference>
<accession>A0A9D1VCK3</accession>
<dbReference type="EMBL" id="DXFQ01000125">
    <property type="protein sequence ID" value="HIX20305.1"/>
    <property type="molecule type" value="Genomic_DNA"/>
</dbReference>
<name>A0A9D1VCK3_9BACT</name>
<organism evidence="1 2">
    <name type="scientific">Candidatus Akkermansia intestinigallinarum</name>
    <dbReference type="NCBI Taxonomy" id="2838431"/>
    <lineage>
        <taxon>Bacteria</taxon>
        <taxon>Pseudomonadati</taxon>
        <taxon>Verrucomicrobiota</taxon>
        <taxon>Verrucomicrobiia</taxon>
        <taxon>Verrucomicrobiales</taxon>
        <taxon>Akkermansiaceae</taxon>
        <taxon>Akkermansia</taxon>
    </lineage>
</organism>
<protein>
    <submittedName>
        <fullName evidence="1">VWA domain-containing protein</fullName>
    </submittedName>
</protein>